<organism evidence="2">
    <name type="scientific">Rhizophora mucronata</name>
    <name type="common">Asiatic mangrove</name>
    <dbReference type="NCBI Taxonomy" id="61149"/>
    <lineage>
        <taxon>Eukaryota</taxon>
        <taxon>Viridiplantae</taxon>
        <taxon>Streptophyta</taxon>
        <taxon>Embryophyta</taxon>
        <taxon>Tracheophyta</taxon>
        <taxon>Spermatophyta</taxon>
        <taxon>Magnoliopsida</taxon>
        <taxon>eudicotyledons</taxon>
        <taxon>Gunneridae</taxon>
        <taxon>Pentapetalae</taxon>
        <taxon>rosids</taxon>
        <taxon>fabids</taxon>
        <taxon>Malpighiales</taxon>
        <taxon>Rhizophoraceae</taxon>
        <taxon>Rhizophora</taxon>
    </lineage>
</organism>
<dbReference type="PANTHER" id="PTHR12126">
    <property type="entry name" value="NADH-UBIQUINONE OXIDOREDUCTASE 39 KDA SUBUNIT-RELATED"/>
    <property type="match status" value="1"/>
</dbReference>
<dbReference type="PANTHER" id="PTHR12126:SF8">
    <property type="entry name" value="NAD(P)-BINDING ROSSMANN-FOLD SUPERFAMILY PROTEIN"/>
    <property type="match status" value="1"/>
</dbReference>
<dbReference type="GO" id="GO:0044877">
    <property type="term" value="F:protein-containing complex binding"/>
    <property type="evidence" value="ECO:0007669"/>
    <property type="project" value="TreeGrafter"/>
</dbReference>
<dbReference type="GO" id="GO:0005739">
    <property type="term" value="C:mitochondrion"/>
    <property type="evidence" value="ECO:0007669"/>
    <property type="project" value="TreeGrafter"/>
</dbReference>
<dbReference type="SUPFAM" id="SSF51735">
    <property type="entry name" value="NAD(P)-binding Rossmann-fold domains"/>
    <property type="match status" value="1"/>
</dbReference>
<reference evidence="2" key="1">
    <citation type="submission" date="2018-02" db="EMBL/GenBank/DDBJ databases">
        <title>Rhizophora mucronata_Transcriptome.</title>
        <authorList>
            <person name="Meera S.P."/>
            <person name="Sreeshan A."/>
            <person name="Augustine A."/>
        </authorList>
    </citation>
    <scope>NUCLEOTIDE SEQUENCE</scope>
    <source>
        <tissue evidence="2">Leaf</tissue>
    </source>
</reference>
<sequence>MAVTSTNMKTIMRSLLVYSQSSFLRFRHGRLLSTSSDQVDGRPKVDKAQTIQFTPPLNEKILVLGGNGFVGSHICREALSHGLTISSLSRSGRSSLRDSWADSIIWHQGDLLSPDSIKHALDGVTSVISCVGGFGSNSHMYKINGSANVNAIKAATEQGVRRFVYISATDFGLVNYLLRGYYDGKRYTETELTSSFPKGGVILRPGFIHGTRKVGKINLPLSIIGAPLEMVMQSIRLLSRYVLGPSNKTEYTCGAFIAGTPTCQATNQSSIDWSSLYNSCPCVFLGKGCCKSCNRSSIPSWYS</sequence>
<dbReference type="InterPro" id="IPR051207">
    <property type="entry name" value="ComplexI_NDUFA9_subunit"/>
</dbReference>
<dbReference type="InterPro" id="IPR036291">
    <property type="entry name" value="NAD(P)-bd_dom_sf"/>
</dbReference>
<evidence type="ECO:0000313" key="2">
    <source>
        <dbReference type="EMBL" id="MBW89949.1"/>
    </source>
</evidence>
<feature type="domain" description="NAD(P)-binding" evidence="1">
    <location>
        <begin position="65"/>
        <end position="210"/>
    </location>
</feature>
<dbReference type="AlphaFoldDB" id="A0A2P2J904"/>
<protein>
    <submittedName>
        <fullName evidence="2">Uncharacterized protein MANES_02G064300</fullName>
    </submittedName>
</protein>
<dbReference type="Pfam" id="PF13460">
    <property type="entry name" value="NAD_binding_10"/>
    <property type="match status" value="1"/>
</dbReference>
<name>A0A2P2J904_RHIMU</name>
<accession>A0A2P2J904</accession>
<dbReference type="InterPro" id="IPR016040">
    <property type="entry name" value="NAD(P)-bd_dom"/>
</dbReference>
<proteinExistence type="predicted"/>
<evidence type="ECO:0000259" key="1">
    <source>
        <dbReference type="Pfam" id="PF13460"/>
    </source>
</evidence>
<dbReference type="Gene3D" id="3.40.50.720">
    <property type="entry name" value="NAD(P)-binding Rossmann-like Domain"/>
    <property type="match status" value="1"/>
</dbReference>
<dbReference type="EMBL" id="GGEC01009466">
    <property type="protein sequence ID" value="MBW89949.1"/>
    <property type="molecule type" value="Transcribed_RNA"/>
</dbReference>